<gene>
    <name evidence="8" type="ORF">Kpol_1076p6</name>
</gene>
<evidence type="ECO:0000256" key="6">
    <source>
        <dbReference type="ARBA" id="ARBA00037226"/>
    </source>
</evidence>
<dbReference type="HAMAP" id="MF_01310">
    <property type="entry name" value="Ribosomal_uS11"/>
    <property type="match status" value="1"/>
</dbReference>
<dbReference type="KEGG" id="vpo:Kpol_1076p6"/>
<evidence type="ECO:0000256" key="3">
    <source>
        <dbReference type="ARBA" id="ARBA00022980"/>
    </source>
</evidence>
<evidence type="ECO:0000313" key="8">
    <source>
        <dbReference type="EMBL" id="EDO14800.1"/>
    </source>
</evidence>
<dbReference type="EMBL" id="DS480508">
    <property type="protein sequence ID" value="EDO14800.1"/>
    <property type="molecule type" value="Genomic_DNA"/>
</dbReference>
<dbReference type="HOGENOM" id="CLU_072439_4_0_1"/>
<dbReference type="GO" id="GO:0006412">
    <property type="term" value="P:translation"/>
    <property type="evidence" value="ECO:0007669"/>
    <property type="project" value="InterPro"/>
</dbReference>
<keyword evidence="3" id="KW-0689">Ribosomal protein</keyword>
<dbReference type="OMA" id="FHRHNTL"/>
<dbReference type="GO" id="GO:0005763">
    <property type="term" value="C:mitochondrial small ribosomal subunit"/>
    <property type="evidence" value="ECO:0007669"/>
    <property type="project" value="EnsemblFungi"/>
</dbReference>
<accession>A7TSF7</accession>
<dbReference type="AlphaFoldDB" id="A7TSF7"/>
<comment type="subcellular location">
    <subcellularLocation>
        <location evidence="1">Mitochondrion</location>
    </subcellularLocation>
</comment>
<evidence type="ECO:0000256" key="5">
    <source>
        <dbReference type="ARBA" id="ARBA00023274"/>
    </source>
</evidence>
<name>A7TSF7_VANPO</name>
<evidence type="ECO:0000256" key="4">
    <source>
        <dbReference type="ARBA" id="ARBA00023128"/>
    </source>
</evidence>
<dbReference type="InterPro" id="IPR001971">
    <property type="entry name" value="Ribosomal_uS11"/>
</dbReference>
<dbReference type="PANTHER" id="PTHR11759">
    <property type="entry name" value="40S RIBOSOMAL PROTEIN S14/30S RIBOSOMAL PROTEIN S11"/>
    <property type="match status" value="1"/>
</dbReference>
<dbReference type="Gene3D" id="3.30.420.80">
    <property type="entry name" value="Ribosomal protein S11"/>
    <property type="match status" value="1"/>
</dbReference>
<dbReference type="InterPro" id="IPR036967">
    <property type="entry name" value="Ribosomal_uS11_sf"/>
</dbReference>
<dbReference type="InParanoid" id="A7TSF7"/>
<dbReference type="SUPFAM" id="SSF53137">
    <property type="entry name" value="Translational machinery components"/>
    <property type="match status" value="1"/>
</dbReference>
<dbReference type="STRING" id="436907.A7TSF7"/>
<protein>
    <recommendedName>
        <fullName evidence="7">Small ribosomal subunit protein uS11m</fullName>
    </recommendedName>
</protein>
<comment type="function">
    <text evidence="6">Component of the mitochondrial ribosome (mitoribosome), a dedicated translation machinery responsible for the synthesis of mitochondrial genome-encoded proteins, including at least some of the essential transmembrane subunits of the mitochondrial respiratory chain. The mitoribosomes are attached to the mitochondrial inner membrane and translation products are cotranslationally integrated into the membrane.</text>
</comment>
<keyword evidence="5" id="KW-0687">Ribonucleoprotein</keyword>
<organism evidence="9">
    <name type="scientific">Vanderwaltozyma polyspora (strain ATCC 22028 / DSM 70294 / BCRC 21397 / CBS 2163 / NBRC 10782 / NRRL Y-8283 / UCD 57-17)</name>
    <name type="common">Kluyveromyces polysporus</name>
    <dbReference type="NCBI Taxonomy" id="436907"/>
    <lineage>
        <taxon>Eukaryota</taxon>
        <taxon>Fungi</taxon>
        <taxon>Dikarya</taxon>
        <taxon>Ascomycota</taxon>
        <taxon>Saccharomycotina</taxon>
        <taxon>Saccharomycetes</taxon>
        <taxon>Saccharomycetales</taxon>
        <taxon>Saccharomycetaceae</taxon>
        <taxon>Vanderwaltozyma</taxon>
    </lineage>
</organism>
<dbReference type="FunFam" id="3.30.420.80:FF:000011">
    <property type="entry name" value="37S ribosomal protein S18, mitochondrial"/>
    <property type="match status" value="1"/>
</dbReference>
<evidence type="ECO:0000256" key="7">
    <source>
        <dbReference type="ARBA" id="ARBA00070326"/>
    </source>
</evidence>
<dbReference type="FunCoup" id="A7TSF7">
    <property type="interactions" value="247"/>
</dbReference>
<keyword evidence="4" id="KW-0496">Mitochondrion</keyword>
<comment type="similarity">
    <text evidence="2">Belongs to the universal ribosomal protein uS11 family.</text>
</comment>
<dbReference type="eggNOG" id="ENOG502S752">
    <property type="taxonomic scope" value="Eukaryota"/>
</dbReference>
<reference evidence="8 9" key="1">
    <citation type="journal article" date="2007" name="Proc. Natl. Acad. Sci. U.S.A.">
        <title>Independent sorting-out of thousands of duplicated gene pairs in two yeast species descended from a whole-genome duplication.</title>
        <authorList>
            <person name="Scannell D.R."/>
            <person name="Frank A.C."/>
            <person name="Conant G.C."/>
            <person name="Byrne K.P."/>
            <person name="Woolfit M."/>
            <person name="Wolfe K.H."/>
        </authorList>
    </citation>
    <scope>NUCLEOTIDE SEQUENCE [LARGE SCALE GENOMIC DNA]</scope>
    <source>
        <strain evidence="9">ATCC 22028 / DSM 70294 / BCRC 21397 / CBS 2163 / NBRC 10782 / NRRL Y-8283 / UCD 57-17</strain>
    </source>
</reference>
<proteinExistence type="inferred from homology"/>
<sequence>MFGARRFLGLGTSKIGSSKLSIIRDKCGINTTSIRSIGNNSLSFSHVVAGNSKERELTNVVGVSKTNLKPVYRTVKYVLTCVFGKNNTHITYSAVVEDINYMKRQDTSKYNEAFLYYMKLPQKVKFNISTGCLGFRKAARGEYEAAFQTSAKAFQMIQEKNLLDKNIEIVMKDFGKGRAAFIAALTGKEGNGVRSNVTRISDKTALKFGGVRSPRVRRL</sequence>
<dbReference type="Proteomes" id="UP000000267">
    <property type="component" value="Unassembled WGS sequence"/>
</dbReference>
<evidence type="ECO:0000256" key="2">
    <source>
        <dbReference type="ARBA" id="ARBA00006194"/>
    </source>
</evidence>
<dbReference type="OrthoDB" id="1654884at2759"/>
<evidence type="ECO:0000313" key="9">
    <source>
        <dbReference type="Proteomes" id="UP000000267"/>
    </source>
</evidence>
<dbReference type="GO" id="GO:0003735">
    <property type="term" value="F:structural constituent of ribosome"/>
    <property type="evidence" value="ECO:0007669"/>
    <property type="project" value="EnsemblFungi"/>
</dbReference>
<dbReference type="PhylomeDB" id="A7TSF7"/>
<keyword evidence="9" id="KW-1185">Reference proteome</keyword>
<dbReference type="RefSeq" id="XP_001642658.1">
    <property type="nucleotide sequence ID" value="XM_001642608.1"/>
</dbReference>
<evidence type="ECO:0000256" key="1">
    <source>
        <dbReference type="ARBA" id="ARBA00004173"/>
    </source>
</evidence>
<dbReference type="GeneID" id="5542834"/>